<sequence>MSSTSTSSSSSSSIHVKKWLRSWLAKDNEELGATTSNFKPGQETLQAVEKGEDNQGNQEEPVEGEAFGRGASFPGDEESSIDLARDLRRLSLPAPFVHPSAERDEMLIREGRSEVSKSTKLTSHGPSTPISIQPRSPLLSPNSKNSAKLGRTLSQSVQSLQERYLHRRAASDNFKKMKSDGDDESYCYQREAGPEPDEFGSSGFNLASSQSDAGSLCDGLQQQPFGPESDIFLADSSERCLALRPPGLEEGLLTTLSAAIVGGLPPDQLRRHSDGLMPSPSKQTRQRSPSQPLNALSGKEEAKINFAVPRTMPRFDFESPKAPQGCSGAFLASDMTDSSIEPMNCTDPKAAKGASDAAILQQGEDMLKVTHKKVKQRKFRLDRNRGQILWDSKKNNKVNLESIREVRFGSHAASYRTSLSIHAAHEPRWVSIIYQNKGVYKALHLIALSSDSFERWRSSLLHLQSLRRELLEGISEGTGTLQQRQSLWMHQHWKDADVSNDEKLDFGEVVKLCRRLGIEISRRDLLSRFQEADTNRRGLLDFEDFQRFVTLLKRRADIECLFEDWADVQIQKDEADSPPATEASRAGPPRPAMLSGMSMMRFYSFLQKEQRYQSLTSSQALELFNRYSWKRSVEASVTEPADRVMLLDGFQNFLMSSDNSASVDQSPFLPAGDQVKESKDLAPSFCQYVDLKTDSNNLATSTVAVSLTTGPPHVPPSAKTVAPASTSGTSGAVVASYLPTQPQTSQQPVVQREKAKTPAELLASGESATAARFCTSQTRKATVPHDMTRPLSDYYISSSHNTYLVGGQWKGDSTVEGYIRALLQGARSVELDCWDGPNNTPQITHGRTLTSKVPFADVIAAIGKYAFVTSPYPLILSFEVHNDVSQQDVMARILREVLGDMLLTKRLDGAPPQSDEEDLPSPEALKFKILIKAKNLLVGSGERGRRDANEAQSLVMESHSTSASTDTTESDGDGLLSTARDLVRSVTQRGARRSDKKDNFGGDPTSKDKPKKVLMSPALASLLVYTIGVKCRGINKKERYATQHMFSLSERTALKYIRSPSTREDLIKHNLRHLSRVYPSMASFARLHASKNFVPLDMWAAGIQLVALNWQTLDLGFELNQSLFARNGRCGYVLKPEALRKKEIMKSSRGKLRFALELTIVSAQQLPRPKEGGRERDREKDEEERDIVDPFVSVSLLAPECWGSQPLGQCLGQAKRFEGISVSTDDQVVLKPKMTEQGPMLTSNPSGDNGKVLAKPEAPADSVGITSILGDGLSSSPETERRASVDALCTGAGGAAGESTSDQALRSTNRESKPILVSKEQERGSVEQSMMSPSSISIPDRSSPDSSVFGQTRSSSTSNGSIKETGLTPPVASPPVMMRSSSSSSKLSVPRLRTNTVRGNGFNPVWNYRFKILIDTPAGLHLDVSELLKGKHDGKALEQMSAEELRRLSRDLLDLCFLRFEVCVDEDGWLSPSASVGSTNNSSASGPIGPIGSRPSATVSSGGGFGSTSVGSGTDDAILAAFAIPVGSLQEGYRHLPLYDSSLSRYLFSTLFIKTRLRFEGLVDPEGLRKSISGDG</sequence>
<proteinExistence type="predicted"/>
<reference evidence="1 2" key="1">
    <citation type="journal article" date="2018" name="Mol. Biol. Evol.">
        <title>Broad Genomic Sampling Reveals a Smut Pathogenic Ancestry of the Fungal Clade Ustilaginomycotina.</title>
        <authorList>
            <person name="Kijpornyongpan T."/>
            <person name="Mondo S.J."/>
            <person name="Barry K."/>
            <person name="Sandor L."/>
            <person name="Lee J."/>
            <person name="Lipzen A."/>
            <person name="Pangilinan J."/>
            <person name="LaButti K."/>
            <person name="Hainaut M."/>
            <person name="Henrissat B."/>
            <person name="Grigoriev I.V."/>
            <person name="Spatafora J.W."/>
            <person name="Aime M.C."/>
        </authorList>
    </citation>
    <scope>NUCLEOTIDE SEQUENCE [LARGE SCALE GENOMIC DNA]</scope>
    <source>
        <strain evidence="1 2">SA 807</strain>
    </source>
</reference>
<dbReference type="Proteomes" id="UP000245626">
    <property type="component" value="Unassembled WGS sequence"/>
</dbReference>
<keyword evidence="2" id="KW-1185">Reference proteome</keyword>
<evidence type="ECO:0000313" key="1">
    <source>
        <dbReference type="EMBL" id="PWN53803.1"/>
    </source>
</evidence>
<protein>
    <submittedName>
        <fullName evidence="1">Uncharacterized protein</fullName>
    </submittedName>
</protein>
<organism evidence="1 2">
    <name type="scientific">Violaceomyces palustris</name>
    <dbReference type="NCBI Taxonomy" id="1673888"/>
    <lineage>
        <taxon>Eukaryota</taxon>
        <taxon>Fungi</taxon>
        <taxon>Dikarya</taxon>
        <taxon>Basidiomycota</taxon>
        <taxon>Ustilaginomycotina</taxon>
        <taxon>Ustilaginomycetes</taxon>
        <taxon>Violaceomycetales</taxon>
        <taxon>Violaceomycetaceae</taxon>
        <taxon>Violaceomyces</taxon>
    </lineage>
</organism>
<evidence type="ECO:0000313" key="2">
    <source>
        <dbReference type="Proteomes" id="UP000245626"/>
    </source>
</evidence>
<gene>
    <name evidence="1" type="ORF">IE53DRAFT_383694</name>
</gene>
<dbReference type="EMBL" id="KZ819709">
    <property type="protein sequence ID" value="PWN53803.1"/>
    <property type="molecule type" value="Genomic_DNA"/>
</dbReference>
<name>A0ACD0P6Q8_9BASI</name>
<accession>A0ACD0P6Q8</accession>